<feature type="compositionally biased region" description="Basic and acidic residues" evidence="4">
    <location>
        <begin position="192"/>
        <end position="201"/>
    </location>
</feature>
<keyword evidence="2" id="KW-0255">Endonuclease</keyword>
<name>I4C654_DESTA</name>
<keyword evidence="7" id="KW-1185">Reference proteome</keyword>
<dbReference type="GO" id="GO:0004519">
    <property type="term" value="F:endonuclease activity"/>
    <property type="evidence" value="ECO:0007669"/>
    <property type="project" value="UniProtKB-KW"/>
</dbReference>
<dbReference type="HOGENOM" id="CLU_729062_0_0_7"/>
<dbReference type="Pfam" id="PF00565">
    <property type="entry name" value="SNase"/>
    <property type="match status" value="1"/>
</dbReference>
<dbReference type="Gene3D" id="2.40.50.90">
    <property type="match status" value="1"/>
</dbReference>
<organism evidence="6 7">
    <name type="scientific">Desulfomonile tiedjei (strain ATCC 49306 / DSM 6799 / DCB-1)</name>
    <dbReference type="NCBI Taxonomy" id="706587"/>
    <lineage>
        <taxon>Bacteria</taxon>
        <taxon>Pseudomonadati</taxon>
        <taxon>Thermodesulfobacteriota</taxon>
        <taxon>Desulfomonilia</taxon>
        <taxon>Desulfomonilales</taxon>
        <taxon>Desulfomonilaceae</taxon>
        <taxon>Desulfomonile</taxon>
    </lineage>
</organism>
<dbReference type="PANTHER" id="PTHR12302:SF3">
    <property type="entry name" value="SERINE_THREONINE-PROTEIN KINASE 31"/>
    <property type="match status" value="1"/>
</dbReference>
<sequence>MDYILGYLLAAARWLLIVILTFVSPEEFASWEGTVIKIVRPDEVRVKRPNGDEVNVRLYGIDCPLLESGQPFAKEAMQFATDLLQGKEVTVQPLPGRVEGSWYYPSIRAYDDLHWERGTVKYTRVIGLVYLDGKSVSEEFLERGMAWWYKPFVPFERGYKHLEDTARENKTGLWAHADAVPPWEFQQTPITEKADRDREPVHPWVTRSGSIAGMNQGNERKGIAGLSRKEDQSSTEQSSPIPGPEPREPEHPLAPSTEQKNDNVPQRATHSEPTETKAMPESPADPVRTQPDPPCHKMLGNLKSLAAQKETQTRSTLEQTLGPAIKTCTTESGLVLCFRCSIVGRKSATIEVLLESEESRLTYRYNACQCERFSAGAHE</sequence>
<evidence type="ECO:0000313" key="7">
    <source>
        <dbReference type="Proteomes" id="UP000006055"/>
    </source>
</evidence>
<proteinExistence type="predicted"/>
<feature type="domain" description="TNase-like" evidence="5">
    <location>
        <begin position="29"/>
        <end position="176"/>
    </location>
</feature>
<feature type="compositionally biased region" description="Polar residues" evidence="4">
    <location>
        <begin position="256"/>
        <end position="268"/>
    </location>
</feature>
<accession>I4C654</accession>
<protein>
    <submittedName>
        <fullName evidence="6">Micrococcal nuclease-like nuclease</fullName>
    </submittedName>
</protein>
<dbReference type="KEGG" id="dti:Desti_2359"/>
<evidence type="ECO:0000256" key="4">
    <source>
        <dbReference type="SAM" id="MobiDB-lite"/>
    </source>
</evidence>
<dbReference type="RefSeq" id="WP_014810188.1">
    <property type="nucleotide sequence ID" value="NC_018025.1"/>
</dbReference>
<dbReference type="PROSITE" id="PS50830">
    <property type="entry name" value="TNASE_3"/>
    <property type="match status" value="1"/>
</dbReference>
<evidence type="ECO:0000313" key="6">
    <source>
        <dbReference type="EMBL" id="AFM25045.1"/>
    </source>
</evidence>
<evidence type="ECO:0000256" key="1">
    <source>
        <dbReference type="ARBA" id="ARBA00022722"/>
    </source>
</evidence>
<evidence type="ECO:0000256" key="3">
    <source>
        <dbReference type="ARBA" id="ARBA00022801"/>
    </source>
</evidence>
<gene>
    <name evidence="6" type="ordered locus">Desti_2359</name>
</gene>
<dbReference type="eggNOG" id="COG1525">
    <property type="taxonomic scope" value="Bacteria"/>
</dbReference>
<feature type="region of interest" description="Disordered" evidence="4">
    <location>
        <begin position="187"/>
        <end position="295"/>
    </location>
</feature>
<dbReference type="GO" id="GO:0016787">
    <property type="term" value="F:hydrolase activity"/>
    <property type="evidence" value="ECO:0007669"/>
    <property type="project" value="UniProtKB-KW"/>
</dbReference>
<dbReference type="STRING" id="706587.Desti_2359"/>
<evidence type="ECO:0000259" key="5">
    <source>
        <dbReference type="PROSITE" id="PS50830"/>
    </source>
</evidence>
<dbReference type="SMART" id="SM00318">
    <property type="entry name" value="SNc"/>
    <property type="match status" value="1"/>
</dbReference>
<feature type="compositionally biased region" description="Basic and acidic residues" evidence="4">
    <location>
        <begin position="218"/>
        <end position="232"/>
    </location>
</feature>
<dbReference type="Proteomes" id="UP000006055">
    <property type="component" value="Chromosome"/>
</dbReference>
<dbReference type="InterPro" id="IPR035437">
    <property type="entry name" value="SNase_OB-fold_sf"/>
</dbReference>
<dbReference type="OrthoDB" id="9805504at2"/>
<dbReference type="SUPFAM" id="SSF50199">
    <property type="entry name" value="Staphylococcal nuclease"/>
    <property type="match status" value="1"/>
</dbReference>
<keyword evidence="1" id="KW-0540">Nuclease</keyword>
<evidence type="ECO:0000256" key="2">
    <source>
        <dbReference type="ARBA" id="ARBA00022759"/>
    </source>
</evidence>
<reference evidence="7" key="1">
    <citation type="submission" date="2012-06" db="EMBL/GenBank/DDBJ databases">
        <title>Complete sequence of chromosome of Desulfomonile tiedjei DSM 6799.</title>
        <authorList>
            <person name="Lucas S."/>
            <person name="Copeland A."/>
            <person name="Lapidus A."/>
            <person name="Glavina del Rio T."/>
            <person name="Dalin E."/>
            <person name="Tice H."/>
            <person name="Bruce D."/>
            <person name="Goodwin L."/>
            <person name="Pitluck S."/>
            <person name="Peters L."/>
            <person name="Ovchinnikova G."/>
            <person name="Zeytun A."/>
            <person name="Lu M."/>
            <person name="Kyrpides N."/>
            <person name="Mavromatis K."/>
            <person name="Ivanova N."/>
            <person name="Brettin T."/>
            <person name="Detter J.C."/>
            <person name="Han C."/>
            <person name="Larimer F."/>
            <person name="Land M."/>
            <person name="Hauser L."/>
            <person name="Markowitz V."/>
            <person name="Cheng J.-F."/>
            <person name="Hugenholtz P."/>
            <person name="Woyke T."/>
            <person name="Wu D."/>
            <person name="Spring S."/>
            <person name="Schroeder M."/>
            <person name="Brambilla E."/>
            <person name="Klenk H.-P."/>
            <person name="Eisen J.A."/>
        </authorList>
    </citation>
    <scope>NUCLEOTIDE SEQUENCE [LARGE SCALE GENOMIC DNA]</scope>
    <source>
        <strain evidence="7">ATCC 49306 / DSM 6799 / DCB-1</strain>
    </source>
</reference>
<dbReference type="InterPro" id="IPR016071">
    <property type="entry name" value="Staphylococal_nuclease_OB-fold"/>
</dbReference>
<keyword evidence="3" id="KW-0378">Hydrolase</keyword>
<dbReference type="EMBL" id="CP003360">
    <property type="protein sequence ID" value="AFM25045.1"/>
    <property type="molecule type" value="Genomic_DNA"/>
</dbReference>
<dbReference type="AlphaFoldDB" id="I4C654"/>
<dbReference type="PANTHER" id="PTHR12302">
    <property type="entry name" value="EBNA2 BINDING PROTEIN P100"/>
    <property type="match status" value="1"/>
</dbReference>
<feature type="compositionally biased region" description="Polar residues" evidence="4">
    <location>
        <begin position="207"/>
        <end position="217"/>
    </location>
</feature>